<dbReference type="RefSeq" id="WP_419186000.1">
    <property type="nucleotide sequence ID" value="NZ_CP036290.1"/>
</dbReference>
<dbReference type="EC" id="2.7.11.1" evidence="3"/>
<dbReference type="Gene3D" id="3.90.1580.10">
    <property type="entry name" value="paralog of FGE (formylglycine-generating enzyme)"/>
    <property type="match status" value="1"/>
</dbReference>
<dbReference type="PANTHER" id="PTHR23150">
    <property type="entry name" value="SULFATASE MODIFYING FACTOR 1, 2"/>
    <property type="match status" value="1"/>
</dbReference>
<dbReference type="Proteomes" id="UP000319342">
    <property type="component" value="Chromosome"/>
</dbReference>
<evidence type="ECO:0000256" key="1">
    <source>
        <dbReference type="SAM" id="SignalP"/>
    </source>
</evidence>
<reference evidence="3 4" key="1">
    <citation type="submission" date="2019-02" db="EMBL/GenBank/DDBJ databases">
        <title>Deep-cultivation of Planctomycetes and their phenomic and genomic characterization uncovers novel biology.</title>
        <authorList>
            <person name="Wiegand S."/>
            <person name="Jogler M."/>
            <person name="Boedeker C."/>
            <person name="Pinto D."/>
            <person name="Vollmers J."/>
            <person name="Rivas-Marin E."/>
            <person name="Kohn T."/>
            <person name="Peeters S.H."/>
            <person name="Heuer A."/>
            <person name="Rast P."/>
            <person name="Oberbeckmann S."/>
            <person name="Bunk B."/>
            <person name="Jeske O."/>
            <person name="Meyerdierks A."/>
            <person name="Storesund J.E."/>
            <person name="Kallscheuer N."/>
            <person name="Luecker S."/>
            <person name="Lage O.M."/>
            <person name="Pohl T."/>
            <person name="Merkel B.J."/>
            <person name="Hornburger P."/>
            <person name="Mueller R.-W."/>
            <person name="Bruemmer F."/>
            <person name="Labrenz M."/>
            <person name="Spormann A.M."/>
            <person name="Op den Camp H."/>
            <person name="Overmann J."/>
            <person name="Amann R."/>
            <person name="Jetten M.S.M."/>
            <person name="Mascher T."/>
            <person name="Medema M.H."/>
            <person name="Devos D.P."/>
            <person name="Kaster A.-K."/>
            <person name="Ovreas L."/>
            <person name="Rohde M."/>
            <person name="Galperin M.Y."/>
            <person name="Jogler C."/>
        </authorList>
    </citation>
    <scope>NUCLEOTIDE SEQUENCE [LARGE SCALE GENOMIC DNA]</scope>
    <source>
        <strain evidence="3 4">Pla163</strain>
    </source>
</reference>
<keyword evidence="4" id="KW-1185">Reference proteome</keyword>
<organism evidence="3 4">
    <name type="scientific">Rohdeia mirabilis</name>
    <dbReference type="NCBI Taxonomy" id="2528008"/>
    <lineage>
        <taxon>Bacteria</taxon>
        <taxon>Pseudomonadati</taxon>
        <taxon>Planctomycetota</taxon>
        <taxon>Planctomycetia</taxon>
        <taxon>Planctomycetia incertae sedis</taxon>
        <taxon>Rohdeia</taxon>
    </lineage>
</organism>
<dbReference type="GO" id="GO:0004674">
    <property type="term" value="F:protein serine/threonine kinase activity"/>
    <property type="evidence" value="ECO:0007669"/>
    <property type="project" value="UniProtKB-EC"/>
</dbReference>
<dbReference type="EMBL" id="CP036290">
    <property type="protein sequence ID" value="QDU85999.1"/>
    <property type="molecule type" value="Genomic_DNA"/>
</dbReference>
<dbReference type="Pfam" id="PF03781">
    <property type="entry name" value="FGE-sulfatase"/>
    <property type="match status" value="1"/>
</dbReference>
<feature type="chain" id="PRO_5021928420" evidence="1">
    <location>
        <begin position="22"/>
        <end position="407"/>
    </location>
</feature>
<gene>
    <name evidence="3" type="primary">pkn1_4</name>
    <name evidence="3" type="ORF">Pla163_31460</name>
</gene>
<evidence type="ECO:0000313" key="4">
    <source>
        <dbReference type="Proteomes" id="UP000319342"/>
    </source>
</evidence>
<keyword evidence="1" id="KW-0732">Signal</keyword>
<evidence type="ECO:0000259" key="2">
    <source>
        <dbReference type="Pfam" id="PF03781"/>
    </source>
</evidence>
<protein>
    <submittedName>
        <fullName evidence="3">Serine/threonine-protein kinase pkn1</fullName>
        <ecNumber evidence="3">2.7.11.1</ecNumber>
    </submittedName>
</protein>
<dbReference type="InterPro" id="IPR005532">
    <property type="entry name" value="SUMF_dom"/>
</dbReference>
<dbReference type="AlphaFoldDB" id="A0A518D3G6"/>
<dbReference type="InterPro" id="IPR016187">
    <property type="entry name" value="CTDL_fold"/>
</dbReference>
<dbReference type="InterPro" id="IPR051043">
    <property type="entry name" value="Sulfatase_Mod_Factor_Kinase"/>
</dbReference>
<keyword evidence="3" id="KW-0418">Kinase</keyword>
<dbReference type="SUPFAM" id="SSF56436">
    <property type="entry name" value="C-type lectin-like"/>
    <property type="match status" value="1"/>
</dbReference>
<feature type="signal peptide" evidence="1">
    <location>
        <begin position="1"/>
        <end position="21"/>
    </location>
</feature>
<proteinExistence type="predicted"/>
<sequence length="407" mass="42331" precursor="true">MTRLLATLALASTVLSSSLEAQTSHGAGCAGASGVTPTLAVSGIVKSGQSWTLEITAPGGLGLGYLAIGFSNTTASAFGGVPLPIDLGGFFGDPLWSGCSLNVDPSYALQPYAFDPNANGGLATFTFPGFDFGTVYLQAVNVDADFVTRIAGVSQGLAVGRTAPAGMVAIEPGTFAMGSDAAITSPYFNVSGQQPVRLVTLSQPFWIGEREVTQAEYTAVMGANPSFFVGPSRPVEFVSWFDARAYCAALTVAETLAGNVPFGYEYRLPTEAEWEYACRGGTTTEFNVGADLFCADAWFAGTYHLGPSFVSCGHPSGTTAVGSYAPNAWGLFDMHGNVWEWCLDSFSEYGPEAVTDPFVTGAQNKVVRGGGWDDGSNGCRSAVRAATNPGAQNDVGFRVVLAPVLIP</sequence>
<keyword evidence="3" id="KW-0808">Transferase</keyword>
<name>A0A518D3G6_9BACT</name>
<feature type="domain" description="Sulfatase-modifying factor enzyme-like" evidence="2">
    <location>
        <begin position="165"/>
        <end position="400"/>
    </location>
</feature>
<evidence type="ECO:0000313" key="3">
    <source>
        <dbReference type="EMBL" id="QDU85999.1"/>
    </source>
</evidence>
<dbReference type="InterPro" id="IPR042095">
    <property type="entry name" value="SUMF_sf"/>
</dbReference>
<dbReference type="PANTHER" id="PTHR23150:SF19">
    <property type="entry name" value="FORMYLGLYCINE-GENERATING ENZYME"/>
    <property type="match status" value="1"/>
</dbReference>
<accession>A0A518D3G6</accession>